<sequence>MTSFLCPDHQFKPLSRILSPESVFPVLTQSLSFHHHTLPVYWVCKPESRCDVNLPSPNHCTEEPKFTVCILQLILKRGS</sequence>
<proteinExistence type="predicted"/>
<protein>
    <submittedName>
        <fullName evidence="1">Uncharacterized protein</fullName>
    </submittedName>
</protein>
<keyword evidence="2" id="KW-1185">Reference proteome</keyword>
<organism evidence="1 2">
    <name type="scientific">Ataeniobius toweri</name>
    <dbReference type="NCBI Taxonomy" id="208326"/>
    <lineage>
        <taxon>Eukaryota</taxon>
        <taxon>Metazoa</taxon>
        <taxon>Chordata</taxon>
        <taxon>Craniata</taxon>
        <taxon>Vertebrata</taxon>
        <taxon>Euteleostomi</taxon>
        <taxon>Actinopterygii</taxon>
        <taxon>Neopterygii</taxon>
        <taxon>Teleostei</taxon>
        <taxon>Neoteleostei</taxon>
        <taxon>Acanthomorphata</taxon>
        <taxon>Ovalentaria</taxon>
        <taxon>Atherinomorphae</taxon>
        <taxon>Cyprinodontiformes</taxon>
        <taxon>Goodeidae</taxon>
        <taxon>Ataeniobius</taxon>
    </lineage>
</organism>
<name>A0ABU7BXF9_9TELE</name>
<evidence type="ECO:0000313" key="2">
    <source>
        <dbReference type="Proteomes" id="UP001345963"/>
    </source>
</evidence>
<gene>
    <name evidence="1" type="ORF">ATANTOWER_004493</name>
</gene>
<accession>A0ABU7BXF9</accession>
<reference evidence="1 2" key="1">
    <citation type="submission" date="2021-07" db="EMBL/GenBank/DDBJ databases">
        <authorList>
            <person name="Palmer J.M."/>
        </authorList>
    </citation>
    <scope>NUCLEOTIDE SEQUENCE [LARGE SCALE GENOMIC DNA]</scope>
    <source>
        <strain evidence="1 2">AT_MEX2019</strain>
        <tissue evidence="1">Muscle</tissue>
    </source>
</reference>
<dbReference type="Proteomes" id="UP001345963">
    <property type="component" value="Unassembled WGS sequence"/>
</dbReference>
<evidence type="ECO:0000313" key="1">
    <source>
        <dbReference type="EMBL" id="MED6255083.1"/>
    </source>
</evidence>
<dbReference type="EMBL" id="JAHUTI010070333">
    <property type="protein sequence ID" value="MED6255083.1"/>
    <property type="molecule type" value="Genomic_DNA"/>
</dbReference>
<comment type="caution">
    <text evidence="1">The sequence shown here is derived from an EMBL/GenBank/DDBJ whole genome shotgun (WGS) entry which is preliminary data.</text>
</comment>